<dbReference type="InterPro" id="IPR050266">
    <property type="entry name" value="AB_hydrolase_sf"/>
</dbReference>
<dbReference type="ESTHER" id="stand-d7a0k9">
    <property type="family name" value="Proline_iminopeptidase"/>
</dbReference>
<sequence>MWQQVPADERIEVEVDGHKVVAYSYGTGEEVVFLLNGGPGLPCDYLRDAHSFLKDHGYRVVTFDQLGCGASDKPDDSTLWEIGRYVRETETVRRALGLGKVHLLGHSWGGWLAIEYALTHPEALKTLILEDTAADLPHLMSEMHRLRASLGAETVEMLLAHEADGTYDHPEYQAAITILNYRHVCRLQHWPAPLMASLNDWNMAPYMAMQGPNEFLYIGNLKDWNRVPDLNRITCPVLITVGRHDEITPACALRMKQGLKQAELIVFPNSSHMPFYEEPAAYDAALTGFLARHALAMSPILPLVASKVTFAGDSGGTPMVTGVTS</sequence>
<dbReference type="Proteomes" id="UP000006633">
    <property type="component" value="Chromosome"/>
</dbReference>
<dbReference type="RefSeq" id="WP_013168831.1">
    <property type="nucleotide sequence ID" value="NC_014217.1"/>
</dbReference>
<dbReference type="GO" id="GO:0004177">
    <property type="term" value="F:aminopeptidase activity"/>
    <property type="evidence" value="ECO:0007669"/>
    <property type="project" value="UniProtKB-KW"/>
</dbReference>
<dbReference type="PANTHER" id="PTHR43798:SF33">
    <property type="entry name" value="HYDROLASE, PUTATIVE (AFU_ORTHOLOGUE AFUA_2G14860)-RELATED"/>
    <property type="match status" value="1"/>
</dbReference>
<reference evidence="6 7" key="1">
    <citation type="journal article" date="2012" name="Stand. Genomic Sci.">
        <title>Complete genome sequence of the facultatively chemolithoautotrophic and methylotrophic alpha Proteobacterium Starkeya novella type strain (ATCC 8093(T)).</title>
        <authorList>
            <person name="Kappler U."/>
            <person name="Davenport K."/>
            <person name="Beatson S."/>
            <person name="Lucas S."/>
            <person name="Lapidus A."/>
            <person name="Copeland A."/>
            <person name="Berry K.W."/>
            <person name="Glavina Del Rio T."/>
            <person name="Hammon N."/>
            <person name="Dalin E."/>
            <person name="Tice H."/>
            <person name="Pitluck S."/>
            <person name="Richardson P."/>
            <person name="Bruce D."/>
            <person name="Goodwin L.A."/>
            <person name="Han C."/>
            <person name="Tapia R."/>
            <person name="Detter J.C."/>
            <person name="Chang Y.J."/>
            <person name="Jeffries C.D."/>
            <person name="Land M."/>
            <person name="Hauser L."/>
            <person name="Kyrpides N.C."/>
            <person name="Goker M."/>
            <person name="Ivanova N."/>
            <person name="Klenk H.P."/>
            <person name="Woyke T."/>
        </authorList>
    </citation>
    <scope>NUCLEOTIDE SEQUENCE [LARGE SCALE GENOMIC DNA]</scope>
    <source>
        <strain evidence="7">ATCC 8093 / DSM 506 / JCM 20403 / CCM 1077 / IAM 12100 / NBRC 12443 / NCIMB 10456</strain>
    </source>
</reference>
<organism evidence="6 7">
    <name type="scientific">Ancylobacter novellus (strain ATCC 8093 / DSM 506 / JCM 20403 / CCM 1077 / IAM 12100 / NBRC 12443 / NCIMB 10456)</name>
    <name type="common">Starkeya novella</name>
    <dbReference type="NCBI Taxonomy" id="639283"/>
    <lineage>
        <taxon>Bacteria</taxon>
        <taxon>Pseudomonadati</taxon>
        <taxon>Pseudomonadota</taxon>
        <taxon>Alphaproteobacteria</taxon>
        <taxon>Hyphomicrobiales</taxon>
        <taxon>Xanthobacteraceae</taxon>
        <taxon>Ancylobacter</taxon>
    </lineage>
</organism>
<dbReference type="InterPro" id="IPR000073">
    <property type="entry name" value="AB_hydrolase_1"/>
</dbReference>
<feature type="domain" description="AB hydrolase-1" evidence="5">
    <location>
        <begin position="31"/>
        <end position="279"/>
    </location>
</feature>
<dbReference type="AlphaFoldDB" id="D7A0K9"/>
<evidence type="ECO:0000313" key="6">
    <source>
        <dbReference type="EMBL" id="ADH91330.1"/>
    </source>
</evidence>
<dbReference type="Pfam" id="PF00561">
    <property type="entry name" value="Abhydrolase_1"/>
    <property type="match status" value="1"/>
</dbReference>
<dbReference type="HOGENOM" id="CLU_020336_15_1_5"/>
<dbReference type="SUPFAM" id="SSF53474">
    <property type="entry name" value="alpha/beta-Hydrolases"/>
    <property type="match status" value="1"/>
</dbReference>
<dbReference type="STRING" id="639283.Snov_4060"/>
<dbReference type="KEGG" id="sno:Snov_4060"/>
<keyword evidence="2 3" id="KW-0378">Hydrolase</keyword>
<accession>D7A0K9</accession>
<evidence type="ECO:0000256" key="3">
    <source>
        <dbReference type="PIRNR" id="PIRNR005539"/>
    </source>
</evidence>
<feature type="active site" description="Nucleophile" evidence="4">
    <location>
        <position position="107"/>
    </location>
</feature>
<evidence type="ECO:0000256" key="4">
    <source>
        <dbReference type="PIRSR" id="PIRSR005539-1"/>
    </source>
</evidence>
<dbReference type="EC" id="3.4.11.5" evidence="6"/>
<dbReference type="PRINTS" id="PR00111">
    <property type="entry name" value="ABHYDROLASE"/>
</dbReference>
<protein>
    <submittedName>
        <fullName evidence="6">Proline-specific peptidase</fullName>
        <ecNumber evidence="6">3.4.11.5</ecNumber>
    </submittedName>
</protein>
<evidence type="ECO:0000259" key="5">
    <source>
        <dbReference type="Pfam" id="PF00561"/>
    </source>
</evidence>
<dbReference type="NCBIfam" id="TIGR01250">
    <property type="entry name" value="pro_imino_pep_2"/>
    <property type="match status" value="1"/>
</dbReference>
<dbReference type="PIRSF" id="PIRSF005539">
    <property type="entry name" value="Pept_S33_TRI_F1"/>
    <property type="match status" value="1"/>
</dbReference>
<dbReference type="InterPro" id="IPR029058">
    <property type="entry name" value="AB_hydrolase_fold"/>
</dbReference>
<comment type="similarity">
    <text evidence="1 3">Belongs to the peptidase S33 family.</text>
</comment>
<dbReference type="PANTHER" id="PTHR43798">
    <property type="entry name" value="MONOACYLGLYCEROL LIPASE"/>
    <property type="match status" value="1"/>
</dbReference>
<dbReference type="GO" id="GO:0006508">
    <property type="term" value="P:proteolysis"/>
    <property type="evidence" value="ECO:0007669"/>
    <property type="project" value="InterPro"/>
</dbReference>
<feature type="active site" evidence="4">
    <location>
        <position position="245"/>
    </location>
</feature>
<evidence type="ECO:0000256" key="1">
    <source>
        <dbReference type="ARBA" id="ARBA00010088"/>
    </source>
</evidence>
<dbReference type="InterPro" id="IPR002410">
    <property type="entry name" value="Peptidase_S33"/>
</dbReference>
<dbReference type="PRINTS" id="PR00793">
    <property type="entry name" value="PROAMNOPTASE"/>
</dbReference>
<dbReference type="eggNOG" id="COG0596">
    <property type="taxonomic scope" value="Bacteria"/>
</dbReference>
<keyword evidence="6" id="KW-0645">Protease</keyword>
<evidence type="ECO:0000256" key="2">
    <source>
        <dbReference type="ARBA" id="ARBA00022801"/>
    </source>
</evidence>
<feature type="active site" description="Proton donor" evidence="4">
    <location>
        <position position="272"/>
    </location>
</feature>
<dbReference type="EMBL" id="CP002026">
    <property type="protein sequence ID" value="ADH91330.1"/>
    <property type="molecule type" value="Genomic_DNA"/>
</dbReference>
<keyword evidence="6" id="KW-0031">Aminopeptidase</keyword>
<gene>
    <name evidence="6" type="ordered locus">Snov_4060</name>
</gene>
<proteinExistence type="inferred from homology"/>
<dbReference type="OrthoDB" id="9799612at2"/>
<dbReference type="Gene3D" id="3.40.50.1820">
    <property type="entry name" value="alpha/beta hydrolase"/>
    <property type="match status" value="1"/>
</dbReference>
<dbReference type="InterPro" id="IPR005945">
    <property type="entry name" value="Pro_imino_pep"/>
</dbReference>
<keyword evidence="7" id="KW-1185">Reference proteome</keyword>
<name>D7A0K9_ANCN5</name>
<dbReference type="GO" id="GO:0016020">
    <property type="term" value="C:membrane"/>
    <property type="evidence" value="ECO:0007669"/>
    <property type="project" value="TreeGrafter"/>
</dbReference>
<evidence type="ECO:0000313" key="7">
    <source>
        <dbReference type="Proteomes" id="UP000006633"/>
    </source>
</evidence>